<keyword evidence="3" id="KW-1185">Reference proteome</keyword>
<feature type="chain" id="PRO_5025540788" evidence="1">
    <location>
        <begin position="21"/>
        <end position="208"/>
    </location>
</feature>
<evidence type="ECO:0000256" key="1">
    <source>
        <dbReference type="SAM" id="SignalP"/>
    </source>
</evidence>
<organism evidence="2 3">
    <name type="scientific">Lophiostoma macrostomum CBS 122681</name>
    <dbReference type="NCBI Taxonomy" id="1314788"/>
    <lineage>
        <taxon>Eukaryota</taxon>
        <taxon>Fungi</taxon>
        <taxon>Dikarya</taxon>
        <taxon>Ascomycota</taxon>
        <taxon>Pezizomycotina</taxon>
        <taxon>Dothideomycetes</taxon>
        <taxon>Pleosporomycetidae</taxon>
        <taxon>Pleosporales</taxon>
        <taxon>Lophiostomataceae</taxon>
        <taxon>Lophiostoma</taxon>
    </lineage>
</organism>
<gene>
    <name evidence="2" type="ORF">K491DRAFT_676062</name>
</gene>
<dbReference type="EMBL" id="MU004311">
    <property type="protein sequence ID" value="KAF2658915.1"/>
    <property type="molecule type" value="Genomic_DNA"/>
</dbReference>
<dbReference type="AlphaFoldDB" id="A0A6A6TG12"/>
<reference evidence="2" key="1">
    <citation type="journal article" date="2020" name="Stud. Mycol.">
        <title>101 Dothideomycetes genomes: a test case for predicting lifestyles and emergence of pathogens.</title>
        <authorList>
            <person name="Haridas S."/>
            <person name="Albert R."/>
            <person name="Binder M."/>
            <person name="Bloem J."/>
            <person name="Labutti K."/>
            <person name="Salamov A."/>
            <person name="Andreopoulos B."/>
            <person name="Baker S."/>
            <person name="Barry K."/>
            <person name="Bills G."/>
            <person name="Bluhm B."/>
            <person name="Cannon C."/>
            <person name="Castanera R."/>
            <person name="Culley D."/>
            <person name="Daum C."/>
            <person name="Ezra D."/>
            <person name="Gonzalez J."/>
            <person name="Henrissat B."/>
            <person name="Kuo A."/>
            <person name="Liang C."/>
            <person name="Lipzen A."/>
            <person name="Lutzoni F."/>
            <person name="Magnuson J."/>
            <person name="Mondo S."/>
            <person name="Nolan M."/>
            <person name="Ohm R."/>
            <person name="Pangilinan J."/>
            <person name="Park H.-J."/>
            <person name="Ramirez L."/>
            <person name="Alfaro M."/>
            <person name="Sun H."/>
            <person name="Tritt A."/>
            <person name="Yoshinaga Y."/>
            <person name="Zwiers L.-H."/>
            <person name="Turgeon B."/>
            <person name="Goodwin S."/>
            <person name="Spatafora J."/>
            <person name="Crous P."/>
            <person name="Grigoriev I."/>
        </authorList>
    </citation>
    <scope>NUCLEOTIDE SEQUENCE</scope>
    <source>
        <strain evidence="2">CBS 122681</strain>
    </source>
</reference>
<dbReference type="OrthoDB" id="3788062at2759"/>
<evidence type="ECO:0000313" key="2">
    <source>
        <dbReference type="EMBL" id="KAF2658915.1"/>
    </source>
</evidence>
<feature type="signal peptide" evidence="1">
    <location>
        <begin position="1"/>
        <end position="20"/>
    </location>
</feature>
<dbReference type="Proteomes" id="UP000799324">
    <property type="component" value="Unassembled WGS sequence"/>
</dbReference>
<name>A0A6A6TG12_9PLEO</name>
<keyword evidence="1" id="KW-0732">Signal</keyword>
<evidence type="ECO:0000313" key="3">
    <source>
        <dbReference type="Proteomes" id="UP000799324"/>
    </source>
</evidence>
<proteinExistence type="predicted"/>
<protein>
    <submittedName>
        <fullName evidence="2">Uncharacterized protein</fullName>
    </submittedName>
</protein>
<accession>A0A6A6TG12</accession>
<sequence length="208" mass="23057">MLSKFISLAAVASIIAQTSATPTPEVKRGIKYWSDNRPNMVPTWNTYDGQGLDCGDECSDKCWSFKKTRVALVGQGNYQTYAGMHASVNLGDDTVIPNKDQTCHTCNDMEFPGKDNNGWLLTLHMKGAPMEGPLPVNIGFPASVALFNADDRKPFLGDQTLTMDDITCDAWQCGGGLNPMTCRNCVFSHQWIVYHAEPIKDNCNYYEE</sequence>